<accession>A0ABS1RUU3</accession>
<evidence type="ECO:0000259" key="13">
    <source>
        <dbReference type="PROSITE" id="PS52004"/>
    </source>
</evidence>
<dbReference type="Proteomes" id="UP000604473">
    <property type="component" value="Unassembled WGS sequence"/>
</dbReference>
<dbReference type="PANTHER" id="PTHR11712:SF321">
    <property type="entry name" value="3-OXOACYL-[ACYL-CARRIER-PROTEIN] SYNTHASE 2"/>
    <property type="match status" value="1"/>
</dbReference>
<evidence type="ECO:0000256" key="3">
    <source>
        <dbReference type="ARBA" id="ARBA00012356"/>
    </source>
</evidence>
<evidence type="ECO:0000256" key="2">
    <source>
        <dbReference type="ARBA" id="ARBA00008467"/>
    </source>
</evidence>
<comment type="function">
    <text evidence="11">Involved in the type II fatty acid elongation cycle. Catalyzes the elongation of a wide range of acyl-ACP by the addition of two carbons from malonyl-ACP to an acyl acceptor. Can efficiently catalyze the conversion of palmitoleoyl-ACP (cis-hexadec-9-enoyl-ACP) to cis-vaccenoyl-ACP (cis-octadec-11-enoyl-ACP), an essential step in the thermal regulation of fatty acid composition.</text>
</comment>
<keyword evidence="15" id="KW-1185">Reference proteome</keyword>
<keyword evidence="9 11" id="KW-0275">Fatty acid biosynthesis</keyword>
<dbReference type="EMBL" id="JAESJJ010000019">
    <property type="protein sequence ID" value="MBL3609846.1"/>
    <property type="molecule type" value="Genomic_DNA"/>
</dbReference>
<comment type="caution">
    <text evidence="14">The sequence shown here is derived from an EMBL/GenBank/DDBJ whole genome shotgun (WGS) entry which is preliminary data.</text>
</comment>
<evidence type="ECO:0000256" key="4">
    <source>
        <dbReference type="ARBA" id="ARBA00014657"/>
    </source>
</evidence>
<dbReference type="CDD" id="cd00834">
    <property type="entry name" value="KAS_I_II"/>
    <property type="match status" value="1"/>
</dbReference>
<dbReference type="InterPro" id="IPR000794">
    <property type="entry name" value="Beta-ketoacyl_synthase"/>
</dbReference>
<evidence type="ECO:0000256" key="5">
    <source>
        <dbReference type="ARBA" id="ARBA00022516"/>
    </source>
</evidence>
<keyword evidence="7" id="KW-0276">Fatty acid metabolism</keyword>
<evidence type="ECO:0000256" key="6">
    <source>
        <dbReference type="ARBA" id="ARBA00022679"/>
    </source>
</evidence>
<dbReference type="PROSITE" id="PS52004">
    <property type="entry name" value="KS3_2"/>
    <property type="match status" value="1"/>
</dbReference>
<keyword evidence="5 11" id="KW-0444">Lipid biosynthesis</keyword>
<keyword evidence="6 11" id="KW-0808">Transferase</keyword>
<dbReference type="RefSeq" id="WP_075789278.1">
    <property type="nucleotide sequence ID" value="NZ_JAAEAJ010000008.1"/>
</dbReference>
<evidence type="ECO:0000256" key="8">
    <source>
        <dbReference type="ARBA" id="ARBA00023098"/>
    </source>
</evidence>
<dbReference type="PROSITE" id="PS00606">
    <property type="entry name" value="KS3_1"/>
    <property type="match status" value="1"/>
</dbReference>
<evidence type="ECO:0000256" key="10">
    <source>
        <dbReference type="ARBA" id="ARBA00023315"/>
    </source>
</evidence>
<evidence type="ECO:0000313" key="15">
    <source>
        <dbReference type="Proteomes" id="UP000604473"/>
    </source>
</evidence>
<dbReference type="InterPro" id="IPR014031">
    <property type="entry name" value="Ketoacyl_synth_C"/>
</dbReference>
<keyword evidence="10 11" id="KW-0012">Acyltransferase</keyword>
<evidence type="ECO:0000313" key="14">
    <source>
        <dbReference type="EMBL" id="MBL3609846.1"/>
    </source>
</evidence>
<organism evidence="14 15">
    <name type="scientific">Rhodovulum sulfidophilum</name>
    <name type="common">Rhodobacter sulfidophilus</name>
    <dbReference type="NCBI Taxonomy" id="35806"/>
    <lineage>
        <taxon>Bacteria</taxon>
        <taxon>Pseudomonadati</taxon>
        <taxon>Pseudomonadota</taxon>
        <taxon>Alphaproteobacteria</taxon>
        <taxon>Rhodobacterales</taxon>
        <taxon>Paracoccaceae</taxon>
        <taxon>Rhodovulum</taxon>
    </lineage>
</organism>
<dbReference type="InterPro" id="IPR014030">
    <property type="entry name" value="Ketoacyl_synth_N"/>
</dbReference>
<comment type="catalytic activity">
    <reaction evidence="11">
        <text>a fatty acyl-[ACP] + malonyl-[ACP] + H(+) = a 3-oxoacyl-[ACP] + holo-[ACP] + CO2</text>
        <dbReference type="Rhea" id="RHEA:22836"/>
        <dbReference type="Rhea" id="RHEA-COMP:9623"/>
        <dbReference type="Rhea" id="RHEA-COMP:9685"/>
        <dbReference type="Rhea" id="RHEA-COMP:9916"/>
        <dbReference type="Rhea" id="RHEA-COMP:14125"/>
        <dbReference type="ChEBI" id="CHEBI:15378"/>
        <dbReference type="ChEBI" id="CHEBI:16526"/>
        <dbReference type="ChEBI" id="CHEBI:64479"/>
        <dbReference type="ChEBI" id="CHEBI:78449"/>
        <dbReference type="ChEBI" id="CHEBI:78776"/>
        <dbReference type="ChEBI" id="CHEBI:138651"/>
    </reaction>
</comment>
<comment type="similarity">
    <text evidence="2 11 12">Belongs to the thiolase-like superfamily. Beta-ketoacyl-ACP synthases family.</text>
</comment>
<comment type="pathway">
    <text evidence="1 11">Lipid metabolism; fatty acid biosynthesis.</text>
</comment>
<dbReference type="SMART" id="SM00825">
    <property type="entry name" value="PKS_KS"/>
    <property type="match status" value="1"/>
</dbReference>
<keyword evidence="8" id="KW-0443">Lipid metabolism</keyword>
<proteinExistence type="inferred from homology"/>
<feature type="domain" description="Ketosynthase family 3 (KS3)" evidence="13">
    <location>
        <begin position="1"/>
        <end position="417"/>
    </location>
</feature>
<evidence type="ECO:0000256" key="9">
    <source>
        <dbReference type="ARBA" id="ARBA00023160"/>
    </source>
</evidence>
<evidence type="ECO:0000256" key="12">
    <source>
        <dbReference type="RuleBase" id="RU003694"/>
    </source>
</evidence>
<dbReference type="Pfam" id="PF00109">
    <property type="entry name" value="ketoacyl-synt"/>
    <property type="match status" value="1"/>
</dbReference>
<dbReference type="PIRSF" id="PIRSF000447">
    <property type="entry name" value="KAS_II"/>
    <property type="match status" value="1"/>
</dbReference>
<dbReference type="InterPro" id="IPR017568">
    <property type="entry name" value="3-oxoacyl-ACP_synth-2"/>
</dbReference>
<dbReference type="Gene3D" id="3.40.47.10">
    <property type="match status" value="2"/>
</dbReference>
<dbReference type="InterPro" id="IPR020841">
    <property type="entry name" value="PKS_Beta-ketoAc_synthase_dom"/>
</dbReference>
<dbReference type="GO" id="GO:0004315">
    <property type="term" value="F:3-oxoacyl-[acyl-carrier-protein] synthase activity"/>
    <property type="evidence" value="ECO:0007669"/>
    <property type="project" value="UniProtKB-EC"/>
</dbReference>
<dbReference type="SUPFAM" id="SSF53901">
    <property type="entry name" value="Thiolase-like"/>
    <property type="match status" value="2"/>
</dbReference>
<dbReference type="InterPro" id="IPR018201">
    <property type="entry name" value="Ketoacyl_synth_AS"/>
</dbReference>
<dbReference type="Pfam" id="PF02801">
    <property type="entry name" value="Ketoacyl-synt_C"/>
    <property type="match status" value="1"/>
</dbReference>
<evidence type="ECO:0000256" key="1">
    <source>
        <dbReference type="ARBA" id="ARBA00005194"/>
    </source>
</evidence>
<name>A0ABS1RUU3_RHOSU</name>
<gene>
    <name evidence="14" type="primary">fabF</name>
    <name evidence="14" type="ORF">JMM60_13740</name>
</gene>
<dbReference type="NCBIfam" id="NF004970">
    <property type="entry name" value="PRK06333.1"/>
    <property type="match status" value="1"/>
</dbReference>
<reference evidence="14 15" key="1">
    <citation type="submission" date="2021-01" db="EMBL/GenBank/DDBJ databases">
        <title>Draft genomes of Rhodovulum sulfidophilum.</title>
        <authorList>
            <person name="Guzman M.S."/>
        </authorList>
    </citation>
    <scope>NUCLEOTIDE SEQUENCE [LARGE SCALE GENOMIC DNA]</scope>
    <source>
        <strain evidence="14 15">AB35</strain>
    </source>
</reference>
<comment type="catalytic activity">
    <reaction evidence="11">
        <text>(9Z)-hexadecenoyl-[ACP] + malonyl-[ACP] + H(+) = 3-oxo-(11Z)-octadecenoyl-[ACP] + holo-[ACP] + CO2</text>
        <dbReference type="Rhea" id="RHEA:55040"/>
        <dbReference type="Rhea" id="RHEA-COMP:9623"/>
        <dbReference type="Rhea" id="RHEA-COMP:9685"/>
        <dbReference type="Rhea" id="RHEA-COMP:10800"/>
        <dbReference type="Rhea" id="RHEA-COMP:14074"/>
        <dbReference type="ChEBI" id="CHEBI:15378"/>
        <dbReference type="ChEBI" id="CHEBI:16526"/>
        <dbReference type="ChEBI" id="CHEBI:64479"/>
        <dbReference type="ChEBI" id="CHEBI:78449"/>
        <dbReference type="ChEBI" id="CHEBI:83989"/>
        <dbReference type="ChEBI" id="CHEBI:138538"/>
        <dbReference type="EC" id="2.3.1.179"/>
    </reaction>
</comment>
<dbReference type="NCBIfam" id="NF005589">
    <property type="entry name" value="PRK07314.1"/>
    <property type="match status" value="1"/>
</dbReference>
<dbReference type="EC" id="2.3.1.179" evidence="3 11"/>
<sequence>MRRVVVTGLGMVSPLACGVEETWKRLLEGQSGIGPITRFDASRLVTGYAAEIPFGDGSDGTFNPDDWMEPKERRKVDDFILYAMAAASQAVADSGWVPETDAERERTGVMIGSGIGGLNSIADTAVLIQQKGPRRVSPFFIPSALINLASGQVSIRFGFKGPNHAVVTACSTGAHAIGDAARLIQWGDADVMVAGGTESPISEIGIAGFNACKALSTKRGDAPETASRPWDAERDGFVMGEGAGVVILEELEHAKARGAKIYAEVLGYGLSGDAYHITAPAEDGDGGFRSMQAALKRAGLVPADIDYINAHGTSTMADTIELGAVERLLGEAAERTTMSSTKSSIGHLLGAAGAVEAIFCILALRDQIAPPTLNLDTPPEGTRIDLAPKTAVKREIGLALSNSFGFGGTNASLVMGRGDR</sequence>
<evidence type="ECO:0000256" key="7">
    <source>
        <dbReference type="ARBA" id="ARBA00022832"/>
    </source>
</evidence>
<protein>
    <recommendedName>
        <fullName evidence="4 11">3-oxoacyl-[acyl-carrier-protein] synthase 2</fullName>
        <ecNumber evidence="3 11">2.3.1.179</ecNumber>
    </recommendedName>
</protein>
<evidence type="ECO:0000256" key="11">
    <source>
        <dbReference type="PIRNR" id="PIRNR000447"/>
    </source>
</evidence>
<dbReference type="PANTHER" id="PTHR11712">
    <property type="entry name" value="POLYKETIDE SYNTHASE-RELATED"/>
    <property type="match status" value="1"/>
</dbReference>
<dbReference type="NCBIfam" id="TIGR03150">
    <property type="entry name" value="fabF"/>
    <property type="match status" value="1"/>
</dbReference>
<dbReference type="InterPro" id="IPR016039">
    <property type="entry name" value="Thiolase-like"/>
</dbReference>